<sequence>MRILLAVAILLPLAATPAAAQQWYRVGGNDNTMSYVDLDSLRPLGDKIIGDVESVYVRPLDEGIVAAKIRTEFNCVDKSFRTLEYSFYTAGGKLLRTEPSETLNQVKRPKPDSINEAIMDFACLRKGGTAVANPITDAPGQFQTAG</sequence>
<dbReference type="Pfam" id="PF16747">
    <property type="entry name" value="Adhesin_E"/>
    <property type="match status" value="1"/>
</dbReference>
<dbReference type="EMBL" id="JACIEH010000002">
    <property type="protein sequence ID" value="MBB4098407.1"/>
    <property type="molecule type" value="Genomic_DNA"/>
</dbReference>
<protein>
    <recommendedName>
        <fullName evidence="2">Surface-adhesin protein E-like domain-containing protein</fullName>
    </recommendedName>
</protein>
<gene>
    <name evidence="3" type="ORF">GGR46_001971</name>
</gene>
<name>A0A7W6NWB5_9SPHN</name>
<evidence type="ECO:0000313" key="4">
    <source>
        <dbReference type="Proteomes" id="UP000557392"/>
    </source>
</evidence>
<feature type="signal peptide" evidence="1">
    <location>
        <begin position="1"/>
        <end position="20"/>
    </location>
</feature>
<keyword evidence="1" id="KW-0732">Signal</keyword>
<feature type="chain" id="PRO_5030518268" description="Surface-adhesin protein E-like domain-containing protein" evidence="1">
    <location>
        <begin position="21"/>
        <end position="146"/>
    </location>
</feature>
<evidence type="ECO:0000313" key="3">
    <source>
        <dbReference type="EMBL" id="MBB4098407.1"/>
    </source>
</evidence>
<feature type="domain" description="Surface-adhesin protein E-like" evidence="2">
    <location>
        <begin position="23"/>
        <end position="123"/>
    </location>
</feature>
<dbReference type="AlphaFoldDB" id="A0A7W6NWB5"/>
<dbReference type="Proteomes" id="UP000557392">
    <property type="component" value="Unassembled WGS sequence"/>
</dbReference>
<dbReference type="RefSeq" id="WP_183997179.1">
    <property type="nucleotide sequence ID" value="NZ_JACIEH010000002.1"/>
</dbReference>
<organism evidence="3 4">
    <name type="scientific">Sphingomonas kyeonggiensis</name>
    <dbReference type="NCBI Taxonomy" id="1268553"/>
    <lineage>
        <taxon>Bacteria</taxon>
        <taxon>Pseudomonadati</taxon>
        <taxon>Pseudomonadota</taxon>
        <taxon>Alphaproteobacteria</taxon>
        <taxon>Sphingomonadales</taxon>
        <taxon>Sphingomonadaceae</taxon>
        <taxon>Sphingomonas</taxon>
    </lineage>
</organism>
<evidence type="ECO:0000256" key="1">
    <source>
        <dbReference type="SAM" id="SignalP"/>
    </source>
</evidence>
<proteinExistence type="predicted"/>
<comment type="caution">
    <text evidence="3">The sequence shown here is derived from an EMBL/GenBank/DDBJ whole genome shotgun (WGS) entry which is preliminary data.</text>
</comment>
<evidence type="ECO:0000259" key="2">
    <source>
        <dbReference type="Pfam" id="PF16747"/>
    </source>
</evidence>
<keyword evidence="4" id="KW-1185">Reference proteome</keyword>
<accession>A0A7W6NWB5</accession>
<dbReference type="InterPro" id="IPR031939">
    <property type="entry name" value="Adhesin_E-like"/>
</dbReference>
<reference evidence="3 4" key="1">
    <citation type="submission" date="2020-08" db="EMBL/GenBank/DDBJ databases">
        <title>Genomic Encyclopedia of Type Strains, Phase IV (KMG-IV): sequencing the most valuable type-strain genomes for metagenomic binning, comparative biology and taxonomic classification.</title>
        <authorList>
            <person name="Goeker M."/>
        </authorList>
    </citation>
    <scope>NUCLEOTIDE SEQUENCE [LARGE SCALE GENOMIC DNA]</scope>
    <source>
        <strain evidence="3 4">DSM 101806</strain>
    </source>
</reference>